<dbReference type="PANTHER" id="PTHR46720">
    <property type="entry name" value="HYDROXYLASE, PUTATIVE (AFU_ORTHOLOGUE AFUA_3G01460)-RELATED"/>
    <property type="match status" value="1"/>
</dbReference>
<dbReference type="SUPFAM" id="SSF51905">
    <property type="entry name" value="FAD/NAD(P)-binding domain"/>
    <property type="match status" value="1"/>
</dbReference>
<reference evidence="6 7" key="2">
    <citation type="submission" date="2017-02" db="EMBL/GenBank/DDBJ databases">
        <title>A genome survey and senescence transcriptome analysis in Lentinula edodes.</title>
        <authorList>
            <person name="Sakamoto Y."/>
            <person name="Nakade K."/>
            <person name="Sato S."/>
            <person name="Yoshida Y."/>
            <person name="Miyazaki K."/>
            <person name="Natsume S."/>
            <person name="Konno N."/>
        </authorList>
    </citation>
    <scope>NUCLEOTIDE SEQUENCE [LARGE SCALE GENOMIC DNA]</scope>
    <source>
        <strain evidence="6 7">NBRC 111202</strain>
    </source>
</reference>
<accession>A0A1Q3EAQ6</accession>
<reference evidence="6 7" key="1">
    <citation type="submission" date="2016-08" db="EMBL/GenBank/DDBJ databases">
        <authorList>
            <consortium name="Lentinula edodes genome sequencing consortium"/>
            <person name="Sakamoto Y."/>
            <person name="Nakade K."/>
            <person name="Sato S."/>
            <person name="Yoshida Y."/>
            <person name="Miyazaki K."/>
            <person name="Natsume S."/>
            <person name="Konno N."/>
        </authorList>
    </citation>
    <scope>NUCLEOTIDE SEQUENCE [LARGE SCALE GENOMIC DNA]</scope>
    <source>
        <strain evidence="6 7">NBRC 111202</strain>
    </source>
</reference>
<dbReference type="STRING" id="5353.A0A1Q3EAQ6"/>
<protein>
    <submittedName>
        <fullName evidence="6">FAD NAD-binding domain-containing protein</fullName>
    </submittedName>
</protein>
<dbReference type="Gene3D" id="3.50.50.60">
    <property type="entry name" value="FAD/NAD(P)-binding domain"/>
    <property type="match status" value="1"/>
</dbReference>
<dbReference type="Pfam" id="PF01494">
    <property type="entry name" value="FAD_binding_3"/>
    <property type="match status" value="1"/>
</dbReference>
<sequence>MHRALLAAVQFLHTIAMSSSSPFKLRVAICGGGISGLCLAVALSRCPNIQVQVYEATDRFKEIGAGVMIWARTWKILELLGLGSAFSKIAHSPPDGSIGTGFDFRRSDQPEEGSRFHLVQMPYGCIRFYRVDFLDAFVEALPPNVAHFGMRLASYSQNASASEISLQFSNGTTATCDLLAGCDGIKSSIRAQLYRECSERSGDSTLLKFIDPVWTGTIAYRGLIPVEHLPPCHRSIADPMMYCGKSKHVVSYSISRGKVVNVVTFASDPKREGEPHNEDVWVTNCLQQELLECYSNWEPEVEQLLNQIENPTKWAIHHLRPLPFFVDRKIALLGDACHAMAPHEGAGKRISLKITNLRFINYSPEGAGQAIEDAFILASLLEQVSSLETLPLALDAYQRVRLPFANHVLKGSYDSGLMYEFNSQYGEDYEILGPAIEKQWDWVEEPSPEEERLRALQYLKDAISWF</sequence>
<dbReference type="GO" id="GO:0016491">
    <property type="term" value="F:oxidoreductase activity"/>
    <property type="evidence" value="ECO:0007669"/>
    <property type="project" value="UniProtKB-KW"/>
</dbReference>
<feature type="domain" description="FAD-binding" evidence="5">
    <location>
        <begin position="25"/>
        <end position="347"/>
    </location>
</feature>
<evidence type="ECO:0000256" key="3">
    <source>
        <dbReference type="ARBA" id="ARBA00023002"/>
    </source>
</evidence>
<dbReference type="GO" id="GO:0071949">
    <property type="term" value="F:FAD binding"/>
    <property type="evidence" value="ECO:0007669"/>
    <property type="project" value="InterPro"/>
</dbReference>
<keyword evidence="1" id="KW-0285">Flavoprotein</keyword>
<keyword evidence="7" id="KW-1185">Reference proteome</keyword>
<evidence type="ECO:0000256" key="4">
    <source>
        <dbReference type="SAM" id="SignalP"/>
    </source>
</evidence>
<gene>
    <name evidence="6" type="ORF">LENED_006098</name>
</gene>
<name>A0A1Q3EAQ6_LENED</name>
<evidence type="ECO:0000313" key="6">
    <source>
        <dbReference type="EMBL" id="GAW04317.1"/>
    </source>
</evidence>
<dbReference type="AlphaFoldDB" id="A0A1Q3EAQ6"/>
<proteinExistence type="predicted"/>
<comment type="caution">
    <text evidence="6">The sequence shown here is derived from an EMBL/GenBank/DDBJ whole genome shotgun (WGS) entry which is preliminary data.</text>
</comment>
<feature type="chain" id="PRO_5010361706" evidence="4">
    <location>
        <begin position="21"/>
        <end position="466"/>
    </location>
</feature>
<dbReference type="GO" id="GO:0044550">
    <property type="term" value="P:secondary metabolite biosynthetic process"/>
    <property type="evidence" value="ECO:0007669"/>
    <property type="project" value="TreeGrafter"/>
</dbReference>
<keyword evidence="3" id="KW-0560">Oxidoreductase</keyword>
<evidence type="ECO:0000256" key="2">
    <source>
        <dbReference type="ARBA" id="ARBA00022827"/>
    </source>
</evidence>
<keyword evidence="2" id="KW-0274">FAD</keyword>
<evidence type="ECO:0000313" key="7">
    <source>
        <dbReference type="Proteomes" id="UP000188533"/>
    </source>
</evidence>
<feature type="signal peptide" evidence="4">
    <location>
        <begin position="1"/>
        <end position="20"/>
    </location>
</feature>
<dbReference type="PANTHER" id="PTHR46720:SF3">
    <property type="entry name" value="FAD-BINDING DOMAIN-CONTAINING PROTEIN-RELATED"/>
    <property type="match status" value="1"/>
</dbReference>
<evidence type="ECO:0000259" key="5">
    <source>
        <dbReference type="Pfam" id="PF01494"/>
    </source>
</evidence>
<dbReference type="InterPro" id="IPR036188">
    <property type="entry name" value="FAD/NAD-bd_sf"/>
</dbReference>
<dbReference type="InterPro" id="IPR051104">
    <property type="entry name" value="FAD_monoxygenase"/>
</dbReference>
<dbReference type="SUPFAM" id="SSF54373">
    <property type="entry name" value="FAD-linked reductases, C-terminal domain"/>
    <property type="match status" value="1"/>
</dbReference>
<dbReference type="PRINTS" id="PR00420">
    <property type="entry name" value="RNGMNOXGNASE"/>
</dbReference>
<dbReference type="InterPro" id="IPR002938">
    <property type="entry name" value="FAD-bd"/>
</dbReference>
<dbReference type="EMBL" id="BDGU01000184">
    <property type="protein sequence ID" value="GAW04317.1"/>
    <property type="molecule type" value="Genomic_DNA"/>
</dbReference>
<evidence type="ECO:0000256" key="1">
    <source>
        <dbReference type="ARBA" id="ARBA00022630"/>
    </source>
</evidence>
<organism evidence="6 7">
    <name type="scientific">Lentinula edodes</name>
    <name type="common">Shiitake mushroom</name>
    <name type="synonym">Lentinus edodes</name>
    <dbReference type="NCBI Taxonomy" id="5353"/>
    <lineage>
        <taxon>Eukaryota</taxon>
        <taxon>Fungi</taxon>
        <taxon>Dikarya</taxon>
        <taxon>Basidiomycota</taxon>
        <taxon>Agaricomycotina</taxon>
        <taxon>Agaricomycetes</taxon>
        <taxon>Agaricomycetidae</taxon>
        <taxon>Agaricales</taxon>
        <taxon>Marasmiineae</taxon>
        <taxon>Omphalotaceae</taxon>
        <taxon>Lentinula</taxon>
    </lineage>
</organism>
<dbReference type="Proteomes" id="UP000188533">
    <property type="component" value="Unassembled WGS sequence"/>
</dbReference>
<keyword evidence="4" id="KW-0732">Signal</keyword>